<dbReference type="Proteomes" id="UP000280497">
    <property type="component" value="Segment"/>
</dbReference>
<proteinExistence type="predicted"/>
<dbReference type="GeneID" id="55003807"/>
<dbReference type="KEGG" id="vg:55003807"/>
<reference evidence="1 2" key="1">
    <citation type="submission" date="2018-08" db="EMBL/GenBank/DDBJ databases">
        <authorList>
            <person name="Pathak A."/>
            <person name="Staton O.A."/>
            <person name="Aldaher A.R."/>
            <person name="Baird K.M."/>
            <person name="Borah A."/>
            <person name="Haggard G.E."/>
            <person name="Meesala S."/>
            <person name="Nealy S.L."/>
            <person name="Ramdas R."/>
            <person name="Rocha M."/>
            <person name="Sristi D."/>
            <person name="Thukral S."/>
            <person name="Walls C.E."/>
            <person name="Waqas M."/>
            <person name="Williams M.R."/>
            <person name="Winters A.K."/>
            <person name="Sahawneh K.J."/>
            <person name="Monti D.L."/>
            <person name="Garlena R.A."/>
            <person name="Russell D.A."/>
            <person name="Pope W.H."/>
            <person name="Jacobs-Sera D."/>
            <person name="Hatfull G.F."/>
        </authorList>
    </citation>
    <scope>NUCLEOTIDE SEQUENCE [LARGE SCALE GENOMIC DNA]</scope>
</reference>
<organism evidence="1 2">
    <name type="scientific">Corynebacterium phage SamW</name>
    <dbReference type="NCBI Taxonomy" id="2301601"/>
    <lineage>
        <taxon>Viruses</taxon>
        <taxon>Duplodnaviria</taxon>
        <taxon>Heunggongvirae</taxon>
        <taxon>Uroviricota</taxon>
        <taxon>Caudoviricetes</taxon>
        <taxon>Samwavirus</taxon>
        <taxon>Samwavirus samW</taxon>
    </lineage>
</organism>
<protein>
    <submittedName>
        <fullName evidence="1">Uncharacterized protein</fullName>
    </submittedName>
</protein>
<gene>
    <name evidence="1" type="primary">28</name>
    <name evidence="1" type="ORF">SAMW_28</name>
</gene>
<evidence type="ECO:0000313" key="2">
    <source>
        <dbReference type="Proteomes" id="UP000280497"/>
    </source>
</evidence>
<dbReference type="EMBL" id="MH727560">
    <property type="protein sequence ID" value="AYB70510.1"/>
    <property type="molecule type" value="Genomic_DNA"/>
</dbReference>
<name>A0A385UHT3_9CAUD</name>
<accession>A0A385UHT3</accession>
<dbReference type="RefSeq" id="YP_009812737.1">
    <property type="nucleotide sequence ID" value="NC_048069.1"/>
</dbReference>
<dbReference type="PROSITE" id="PS51257">
    <property type="entry name" value="PROKAR_LIPOPROTEIN"/>
    <property type="match status" value="1"/>
</dbReference>
<evidence type="ECO:0000313" key="1">
    <source>
        <dbReference type="EMBL" id="AYB70510.1"/>
    </source>
</evidence>
<sequence length="198" mass="21350">MTTRRIRGPLAALILGVSLVLGACNSGPDDQDETGAASAPANGPIVVEDIEFQETDFDSDLPERNGGIRCSDSRIVEVNGTSYTLHSVAWAADGDESRASWFIAPMKPGSSSLEFSVSYPDSQVLVYSSPAIHEDWSVFLLDKNDRVDAMPTEMDYVPSQALRMVTLPIAPELTAELGQPIRMSATMNGQLLGECELQ</sequence>
<keyword evidence="2" id="KW-1185">Reference proteome</keyword>